<accession>A0A4U6WB75</accession>
<feature type="region of interest" description="Disordered" evidence="1">
    <location>
        <begin position="1"/>
        <end position="78"/>
    </location>
</feature>
<evidence type="ECO:0000313" key="3">
    <source>
        <dbReference type="Proteomes" id="UP000298652"/>
    </source>
</evidence>
<dbReference type="Proteomes" id="UP000298652">
    <property type="component" value="Chromosome 1"/>
</dbReference>
<dbReference type="EMBL" id="CM016552">
    <property type="protein sequence ID" value="TKW39990.1"/>
    <property type="molecule type" value="Genomic_DNA"/>
</dbReference>
<evidence type="ECO:0000256" key="1">
    <source>
        <dbReference type="SAM" id="MobiDB-lite"/>
    </source>
</evidence>
<gene>
    <name evidence="2" type="ORF">SEVIR_1G184301v2</name>
</gene>
<feature type="compositionally biased region" description="Basic residues" evidence="1">
    <location>
        <begin position="35"/>
        <end position="46"/>
    </location>
</feature>
<proteinExistence type="predicted"/>
<sequence>MPDRWCNAASAAAHRHRPTGGQPPPDSGSIPPPPLHRHLDRRHHRPVSTSELPLQPMATGNPTPNPTPNPNSPELKKC</sequence>
<protein>
    <submittedName>
        <fullName evidence="2">Uncharacterized protein</fullName>
    </submittedName>
</protein>
<reference evidence="2" key="1">
    <citation type="submission" date="2019-03" db="EMBL/GenBank/DDBJ databases">
        <title>WGS assembly of Setaria viridis.</title>
        <authorList>
            <person name="Huang P."/>
            <person name="Jenkins J."/>
            <person name="Grimwood J."/>
            <person name="Barry K."/>
            <person name="Healey A."/>
            <person name="Mamidi S."/>
            <person name="Sreedasyam A."/>
            <person name="Shu S."/>
            <person name="Feldman M."/>
            <person name="Wu J."/>
            <person name="Yu Y."/>
            <person name="Chen C."/>
            <person name="Johnson J."/>
            <person name="Rokhsar D."/>
            <person name="Baxter I."/>
            <person name="Schmutz J."/>
            <person name="Brutnell T."/>
            <person name="Kellogg E."/>
        </authorList>
    </citation>
    <scope>NUCLEOTIDE SEQUENCE [LARGE SCALE GENOMIC DNA]</scope>
</reference>
<dbReference type="Gramene" id="TKW39990">
    <property type="protein sequence ID" value="TKW39990"/>
    <property type="gene ID" value="SEVIR_1G184301v2"/>
</dbReference>
<feature type="compositionally biased region" description="Pro residues" evidence="1">
    <location>
        <begin position="21"/>
        <end position="34"/>
    </location>
</feature>
<organism evidence="2 3">
    <name type="scientific">Setaria viridis</name>
    <name type="common">Green bristlegrass</name>
    <name type="synonym">Setaria italica subsp. viridis</name>
    <dbReference type="NCBI Taxonomy" id="4556"/>
    <lineage>
        <taxon>Eukaryota</taxon>
        <taxon>Viridiplantae</taxon>
        <taxon>Streptophyta</taxon>
        <taxon>Embryophyta</taxon>
        <taxon>Tracheophyta</taxon>
        <taxon>Spermatophyta</taxon>
        <taxon>Magnoliopsida</taxon>
        <taxon>Liliopsida</taxon>
        <taxon>Poales</taxon>
        <taxon>Poaceae</taxon>
        <taxon>PACMAD clade</taxon>
        <taxon>Panicoideae</taxon>
        <taxon>Panicodae</taxon>
        <taxon>Paniceae</taxon>
        <taxon>Cenchrinae</taxon>
        <taxon>Setaria</taxon>
    </lineage>
</organism>
<name>A0A4U6WB75_SETVI</name>
<evidence type="ECO:0000313" key="2">
    <source>
        <dbReference type="EMBL" id="TKW39990.1"/>
    </source>
</evidence>
<dbReference type="AlphaFoldDB" id="A0A4U6WB75"/>
<keyword evidence="3" id="KW-1185">Reference proteome</keyword>